<accession>A0A1F6WNU4</accession>
<name>A0A1F6WNU4_9BACT</name>
<comment type="caution">
    <text evidence="1">The sequence shown here is derived from an EMBL/GenBank/DDBJ whole genome shotgun (WGS) entry which is preliminary data.</text>
</comment>
<dbReference type="InterPro" id="IPR016155">
    <property type="entry name" value="Mopterin_synth/thiamin_S_b"/>
</dbReference>
<proteinExistence type="predicted"/>
<dbReference type="EMBL" id="MFUQ01000015">
    <property type="protein sequence ID" value="OGI83527.1"/>
    <property type="molecule type" value="Genomic_DNA"/>
</dbReference>
<sequence length="87" mass="10010">MIYFWFKNLKRKEILFMAKFICGANMQHVERVSGDAVGTIMEQLEDVLNIPPTVQITVNGRLVRKDHILEEEDVVEFIKPAGEKGSF</sequence>
<dbReference type="SUPFAM" id="SSF54285">
    <property type="entry name" value="MoaD/ThiS"/>
    <property type="match status" value="1"/>
</dbReference>
<protein>
    <recommendedName>
        <fullName evidence="3">Thiamine biosynthesis protein ThiS</fullName>
    </recommendedName>
</protein>
<dbReference type="Proteomes" id="UP000179448">
    <property type="component" value="Unassembled WGS sequence"/>
</dbReference>
<dbReference type="Pfam" id="PF02597">
    <property type="entry name" value="ThiS"/>
    <property type="match status" value="1"/>
</dbReference>
<gene>
    <name evidence="1" type="ORF">A2997_00280</name>
</gene>
<dbReference type="AlphaFoldDB" id="A0A1F6WNU4"/>
<organism evidence="1 2">
    <name type="scientific">Candidatus Nomurabacteria bacterium RIFCSPLOWO2_01_FULL_36_10b</name>
    <dbReference type="NCBI Taxonomy" id="1801766"/>
    <lineage>
        <taxon>Bacteria</taxon>
        <taxon>Candidatus Nomuraibacteriota</taxon>
    </lineage>
</organism>
<evidence type="ECO:0008006" key="3">
    <source>
        <dbReference type="Google" id="ProtNLM"/>
    </source>
</evidence>
<evidence type="ECO:0000313" key="2">
    <source>
        <dbReference type="Proteomes" id="UP000179448"/>
    </source>
</evidence>
<evidence type="ECO:0000313" key="1">
    <source>
        <dbReference type="EMBL" id="OGI83527.1"/>
    </source>
</evidence>
<dbReference type="InterPro" id="IPR003749">
    <property type="entry name" value="ThiS/MoaD-like"/>
</dbReference>
<dbReference type="STRING" id="1801766.A2997_00280"/>
<reference evidence="1 2" key="1">
    <citation type="journal article" date="2016" name="Nat. Commun.">
        <title>Thousands of microbial genomes shed light on interconnected biogeochemical processes in an aquifer system.</title>
        <authorList>
            <person name="Anantharaman K."/>
            <person name="Brown C.T."/>
            <person name="Hug L.A."/>
            <person name="Sharon I."/>
            <person name="Castelle C.J."/>
            <person name="Probst A.J."/>
            <person name="Thomas B.C."/>
            <person name="Singh A."/>
            <person name="Wilkins M.J."/>
            <person name="Karaoz U."/>
            <person name="Brodie E.L."/>
            <person name="Williams K.H."/>
            <person name="Hubbard S.S."/>
            <person name="Banfield J.F."/>
        </authorList>
    </citation>
    <scope>NUCLEOTIDE SEQUENCE [LARGE SCALE GENOMIC DNA]</scope>
</reference>